<dbReference type="VEuPathDB" id="FungiDB:F4678DRAFT_481866"/>
<reference evidence="1" key="1">
    <citation type="submission" date="2022-07" db="EMBL/GenBank/DDBJ databases">
        <title>Genome Sequence of Xylaria arbuscula.</title>
        <authorList>
            <person name="Buettner E."/>
        </authorList>
    </citation>
    <scope>NUCLEOTIDE SEQUENCE</scope>
    <source>
        <strain evidence="1">VT107</strain>
    </source>
</reference>
<accession>A0A9W8TJG1</accession>
<comment type="caution">
    <text evidence="1">The sequence shown here is derived from an EMBL/GenBank/DDBJ whole genome shotgun (WGS) entry which is preliminary data.</text>
</comment>
<dbReference type="AlphaFoldDB" id="A0A9W8TJG1"/>
<name>A0A9W8TJG1_9PEZI</name>
<evidence type="ECO:0000313" key="1">
    <source>
        <dbReference type="EMBL" id="KAJ3562821.1"/>
    </source>
</evidence>
<sequence>MRARLSPEDLPPVPPAVRATLAETLPPDGLDAEHLDILTLAMSNILRTEVAEFTYAQIVDGSPTSLEFQLSHRWPPKDHPVREHKTLCPGAREKTCKLRSEFQITSLRFSPELLRGYQDAQPRTRDFNLRLVEMLVVACHQIAAVLFQLDKDNEHKKTYEAWVSEQYRLKAAGDERWRHREPGPPTAFYHRSYHDHEQYPRGTPDVVGYWAESKIFGGVVLFDRGESETECKEIWLDPSHSRGPTTMYSPTVDQLEDLMKFLRSDPGEPASCPLPIRASKLNRPRFYRYHVTKYFHIFRDRYDSRLPERFVDPGGCVLWPGDWPEIEDEYFLFAHPMESLQNGTPIDEAAMAAAKERLKNITPSSPLWRPIHDERYI</sequence>
<gene>
    <name evidence="1" type="ORF">NPX13_g8418</name>
</gene>
<organism evidence="1 2">
    <name type="scientific">Xylaria arbuscula</name>
    <dbReference type="NCBI Taxonomy" id="114810"/>
    <lineage>
        <taxon>Eukaryota</taxon>
        <taxon>Fungi</taxon>
        <taxon>Dikarya</taxon>
        <taxon>Ascomycota</taxon>
        <taxon>Pezizomycotina</taxon>
        <taxon>Sordariomycetes</taxon>
        <taxon>Xylariomycetidae</taxon>
        <taxon>Xylariales</taxon>
        <taxon>Xylariaceae</taxon>
        <taxon>Xylaria</taxon>
    </lineage>
</organism>
<protein>
    <submittedName>
        <fullName evidence="1">Uncharacterized protein</fullName>
    </submittedName>
</protein>
<evidence type="ECO:0000313" key="2">
    <source>
        <dbReference type="Proteomes" id="UP001148614"/>
    </source>
</evidence>
<keyword evidence="2" id="KW-1185">Reference proteome</keyword>
<dbReference type="EMBL" id="JANPWZ010001847">
    <property type="protein sequence ID" value="KAJ3562821.1"/>
    <property type="molecule type" value="Genomic_DNA"/>
</dbReference>
<proteinExistence type="predicted"/>
<dbReference type="Proteomes" id="UP001148614">
    <property type="component" value="Unassembled WGS sequence"/>
</dbReference>